<dbReference type="PANTHER" id="PTHR30002">
    <property type="entry name" value="EPOXYQUEUOSINE REDUCTASE"/>
    <property type="match status" value="1"/>
</dbReference>
<evidence type="ECO:0000256" key="6">
    <source>
        <dbReference type="ARBA" id="ARBA00023002"/>
    </source>
</evidence>
<dbReference type="GO" id="GO:0046872">
    <property type="term" value="F:metal ion binding"/>
    <property type="evidence" value="ECO:0007669"/>
    <property type="project" value="UniProtKB-KW"/>
</dbReference>
<evidence type="ECO:0000256" key="3">
    <source>
        <dbReference type="ARBA" id="ARBA00022694"/>
    </source>
</evidence>
<keyword evidence="7" id="KW-0408">Iron</keyword>
<name>A0A974BLE3_SEDHY</name>
<dbReference type="RefSeq" id="WP_179239214.1">
    <property type="nucleotide sequence ID" value="NZ_JACBNQ010000022.1"/>
</dbReference>
<dbReference type="GO" id="GO:0008616">
    <property type="term" value="P:tRNA queuosine(34) biosynthetic process"/>
    <property type="evidence" value="ECO:0007669"/>
    <property type="project" value="UniProtKB-KW"/>
</dbReference>
<evidence type="ECO:0000256" key="1">
    <source>
        <dbReference type="ARBA" id="ARBA00022485"/>
    </source>
</evidence>
<evidence type="ECO:0000256" key="5">
    <source>
        <dbReference type="ARBA" id="ARBA00022785"/>
    </source>
</evidence>
<dbReference type="PROSITE" id="PS51379">
    <property type="entry name" value="4FE4S_FER_2"/>
    <property type="match status" value="1"/>
</dbReference>
<protein>
    <submittedName>
        <fullName evidence="10">tRNA epoxyqueuosine(34) reductase QueG</fullName>
        <ecNumber evidence="10">1.17.99.6</ecNumber>
    </submittedName>
</protein>
<organism evidence="10 11">
    <name type="scientific">Sedimentibacter hydroxybenzoicus DSM 7310</name>
    <dbReference type="NCBI Taxonomy" id="1123245"/>
    <lineage>
        <taxon>Bacteria</taxon>
        <taxon>Bacillati</taxon>
        <taxon>Bacillota</taxon>
        <taxon>Tissierellia</taxon>
        <taxon>Sedimentibacter</taxon>
    </lineage>
</organism>
<dbReference type="SUPFAM" id="SSF54862">
    <property type="entry name" value="4Fe-4S ferredoxins"/>
    <property type="match status" value="1"/>
</dbReference>
<keyword evidence="1" id="KW-0004">4Fe-4S</keyword>
<keyword evidence="4" id="KW-0479">Metal-binding</keyword>
<dbReference type="AlphaFoldDB" id="A0A974BLE3"/>
<dbReference type="Proteomes" id="UP000611629">
    <property type="component" value="Unassembled WGS sequence"/>
</dbReference>
<reference evidence="10" key="1">
    <citation type="submission" date="2020-07" db="EMBL/GenBank/DDBJ databases">
        <title>Genomic analysis of a strain of Sedimentibacter Hydroxybenzoicus DSM7310.</title>
        <authorList>
            <person name="Ma S."/>
        </authorList>
    </citation>
    <scope>NUCLEOTIDE SEQUENCE</scope>
    <source>
        <strain evidence="10">DSM 7310</strain>
    </source>
</reference>
<dbReference type="InterPro" id="IPR017900">
    <property type="entry name" value="4Fe4S_Fe_S_CS"/>
</dbReference>
<dbReference type="NCBIfam" id="TIGR00276">
    <property type="entry name" value="tRNA epoxyqueuosine(34) reductase QueG"/>
    <property type="match status" value="1"/>
</dbReference>
<proteinExistence type="predicted"/>
<dbReference type="InterPro" id="IPR013542">
    <property type="entry name" value="QueG_DUF1730"/>
</dbReference>
<keyword evidence="3" id="KW-0819">tRNA processing</keyword>
<sequence>MKQKITEIANSMGIDIIGFTSLLDYGYLKDLLINRADKEYNSEFEENEINKRLDVRNILPECKSIIAIGIPYAEGYKKPVTKDMGLLSVSSYGIDYHKKLSGILYNLAEEIKKHKCFEYVICVDTSPLIDKEICKNAQLGNYGKNSLLINDRYGSFIHLGYLLTDLDIENSKTIGMDICGECDICVKSCPNNAIFKNGGLNSKKCVSYLTQTKNYIPVDYRKSMSNQIYGCDVCQLVCPKNRLNSEKDTKNDYRSLLVDLNELMHTGNRDFIKKYGALSGSWRGKNVWKRNGLIATGNLQLLSMYDTVKEELGNPSELIRIYAAWSLLKLKKEDARDVLNNKLKYEDDKIKREYMKLMELEL</sequence>
<keyword evidence="6 10" id="KW-0560">Oxidoreductase</keyword>
<feature type="domain" description="4Fe-4S ferredoxin-type" evidence="9">
    <location>
        <begin position="170"/>
        <end position="199"/>
    </location>
</feature>
<evidence type="ECO:0000313" key="10">
    <source>
        <dbReference type="EMBL" id="NYB75510.1"/>
    </source>
</evidence>
<keyword evidence="5" id="KW-0671">Queuosine biosynthesis</keyword>
<dbReference type="GO" id="GO:0052693">
    <property type="term" value="F:epoxyqueuosine reductase activity"/>
    <property type="evidence" value="ECO:0007669"/>
    <property type="project" value="UniProtKB-EC"/>
</dbReference>
<dbReference type="EMBL" id="JACBNQ010000022">
    <property type="protein sequence ID" value="NYB75510.1"/>
    <property type="molecule type" value="Genomic_DNA"/>
</dbReference>
<accession>A0A974BLE3</accession>
<dbReference type="PROSITE" id="PS00198">
    <property type="entry name" value="4FE4S_FER_1"/>
    <property type="match status" value="1"/>
</dbReference>
<dbReference type="Pfam" id="PF13484">
    <property type="entry name" value="Fer4_16"/>
    <property type="match status" value="1"/>
</dbReference>
<dbReference type="EC" id="1.17.99.6" evidence="10"/>
<dbReference type="Gene3D" id="3.30.70.3270">
    <property type="match status" value="1"/>
</dbReference>
<keyword evidence="2" id="KW-0963">Cytoplasm</keyword>
<keyword evidence="8" id="KW-0411">Iron-sulfur</keyword>
<dbReference type="InterPro" id="IPR004453">
    <property type="entry name" value="QueG"/>
</dbReference>
<evidence type="ECO:0000256" key="7">
    <source>
        <dbReference type="ARBA" id="ARBA00023004"/>
    </source>
</evidence>
<dbReference type="PANTHER" id="PTHR30002:SF4">
    <property type="entry name" value="EPOXYQUEUOSINE REDUCTASE"/>
    <property type="match status" value="1"/>
</dbReference>
<comment type="caution">
    <text evidence="10">The sequence shown here is derived from an EMBL/GenBank/DDBJ whole genome shotgun (WGS) entry which is preliminary data.</text>
</comment>
<evidence type="ECO:0000256" key="2">
    <source>
        <dbReference type="ARBA" id="ARBA00022490"/>
    </source>
</evidence>
<dbReference type="Pfam" id="PF08331">
    <property type="entry name" value="QueG_DUF1730"/>
    <property type="match status" value="1"/>
</dbReference>
<keyword evidence="11" id="KW-1185">Reference proteome</keyword>
<evidence type="ECO:0000256" key="4">
    <source>
        <dbReference type="ARBA" id="ARBA00022723"/>
    </source>
</evidence>
<dbReference type="GO" id="GO:0051539">
    <property type="term" value="F:4 iron, 4 sulfur cluster binding"/>
    <property type="evidence" value="ECO:0007669"/>
    <property type="project" value="UniProtKB-KW"/>
</dbReference>
<dbReference type="InterPro" id="IPR017896">
    <property type="entry name" value="4Fe4S_Fe-S-bd"/>
</dbReference>
<evidence type="ECO:0000313" key="11">
    <source>
        <dbReference type="Proteomes" id="UP000611629"/>
    </source>
</evidence>
<evidence type="ECO:0000256" key="8">
    <source>
        <dbReference type="ARBA" id="ARBA00023014"/>
    </source>
</evidence>
<gene>
    <name evidence="10" type="primary">queG</name>
    <name evidence="10" type="ORF">HZF24_15285</name>
</gene>
<evidence type="ECO:0000259" key="9">
    <source>
        <dbReference type="PROSITE" id="PS51379"/>
    </source>
</evidence>